<dbReference type="KEGG" id="smic:SmB9_23410"/>
<dbReference type="Proteomes" id="UP000276029">
    <property type="component" value="Unassembled WGS sequence"/>
</dbReference>
<dbReference type="EMBL" id="RBWX01000007">
    <property type="protein sequence ID" value="RKS91702.1"/>
    <property type="molecule type" value="Genomic_DNA"/>
</dbReference>
<dbReference type="AlphaFoldDB" id="A0AAD1D780"/>
<accession>A0AAD1D780</accession>
<protein>
    <submittedName>
        <fullName evidence="1">Uncharacterized protein</fullName>
    </submittedName>
</protein>
<reference evidence="1 3" key="1">
    <citation type="submission" date="2018-06" db="EMBL/GenBank/DDBJ databases">
        <title>Complete Genome Sequence of the Microcystin-Degrading Bacterium Sphingosinicella microcystinivorans Strain B-9.</title>
        <authorList>
            <person name="Jin H."/>
            <person name="Nishizawa T."/>
            <person name="Guo Y."/>
            <person name="Nishizawa A."/>
            <person name="Park H."/>
            <person name="Kato H."/>
            <person name="Tsuji K."/>
            <person name="Harada K."/>
        </authorList>
    </citation>
    <scope>NUCLEOTIDE SEQUENCE [LARGE SCALE GENOMIC DNA]</scope>
    <source>
        <strain evidence="1 3">B9</strain>
    </source>
</reference>
<dbReference type="EMBL" id="AP018711">
    <property type="protein sequence ID" value="BBE34683.1"/>
    <property type="molecule type" value="Genomic_DNA"/>
</dbReference>
<evidence type="ECO:0000313" key="2">
    <source>
        <dbReference type="EMBL" id="RKS91702.1"/>
    </source>
</evidence>
<dbReference type="Proteomes" id="UP000275727">
    <property type="component" value="Chromosome"/>
</dbReference>
<evidence type="ECO:0000313" key="3">
    <source>
        <dbReference type="Proteomes" id="UP000275727"/>
    </source>
</evidence>
<dbReference type="RefSeq" id="WP_121048128.1">
    <property type="nucleotide sequence ID" value="NZ_AP018711.1"/>
</dbReference>
<evidence type="ECO:0000313" key="4">
    <source>
        <dbReference type="Proteomes" id="UP000276029"/>
    </source>
</evidence>
<evidence type="ECO:0000313" key="1">
    <source>
        <dbReference type="EMBL" id="BBE34683.1"/>
    </source>
</evidence>
<name>A0AAD1D780_SPHMI</name>
<sequence>MLDTRAYDGSKQGYRLVYRPSKVNCCPGCGHTNWYIGRSSAECAFCATALPLQQTGGADFLTDLGVLVAA</sequence>
<organism evidence="1 3">
    <name type="scientific">Sphingosinicella microcystinivorans</name>
    <dbReference type="NCBI Taxonomy" id="335406"/>
    <lineage>
        <taxon>Bacteria</taxon>
        <taxon>Pseudomonadati</taxon>
        <taxon>Pseudomonadota</taxon>
        <taxon>Alphaproteobacteria</taxon>
        <taxon>Sphingomonadales</taxon>
        <taxon>Sphingosinicellaceae</taxon>
        <taxon>Sphingosinicella</taxon>
    </lineage>
</organism>
<reference evidence="2 4" key="2">
    <citation type="submission" date="2018-10" db="EMBL/GenBank/DDBJ databases">
        <title>Genomic Encyclopedia of Type Strains, Phase IV (KMG-IV): sequencing the most valuable type-strain genomes for metagenomic binning, comparative biology and taxonomic classification.</title>
        <authorList>
            <person name="Goeker M."/>
        </authorList>
    </citation>
    <scope>NUCLEOTIDE SEQUENCE [LARGE SCALE GENOMIC DNA]</scope>
    <source>
        <strain evidence="2 4">DSM 19791</strain>
    </source>
</reference>
<keyword evidence="4" id="KW-1185">Reference proteome</keyword>
<proteinExistence type="predicted"/>
<gene>
    <name evidence="2" type="ORF">DFR51_1268</name>
    <name evidence="1" type="ORF">SmB9_23410</name>
</gene>